<organism evidence="2 3">
    <name type="scientific">Larimichthys crocea</name>
    <name type="common">Large yellow croaker</name>
    <name type="synonym">Pseudosciaena crocea</name>
    <dbReference type="NCBI Taxonomy" id="215358"/>
    <lineage>
        <taxon>Eukaryota</taxon>
        <taxon>Metazoa</taxon>
        <taxon>Chordata</taxon>
        <taxon>Craniata</taxon>
        <taxon>Vertebrata</taxon>
        <taxon>Euteleostomi</taxon>
        <taxon>Actinopterygii</taxon>
        <taxon>Neopterygii</taxon>
        <taxon>Teleostei</taxon>
        <taxon>Neoteleostei</taxon>
        <taxon>Acanthomorphata</taxon>
        <taxon>Eupercaria</taxon>
        <taxon>Sciaenidae</taxon>
        <taxon>Larimichthys</taxon>
    </lineage>
</organism>
<feature type="region of interest" description="Disordered" evidence="1">
    <location>
        <begin position="189"/>
        <end position="220"/>
    </location>
</feature>
<dbReference type="AlphaFoldDB" id="A0A6G0I080"/>
<keyword evidence="3" id="KW-1185">Reference proteome</keyword>
<dbReference type="EMBL" id="REGW02000017">
    <property type="protein sequence ID" value="KAE8284671.1"/>
    <property type="molecule type" value="Genomic_DNA"/>
</dbReference>
<proteinExistence type="predicted"/>
<dbReference type="PANTHER" id="PTHR47331:SF5">
    <property type="entry name" value="RIBONUCLEASE H"/>
    <property type="match status" value="1"/>
</dbReference>
<evidence type="ECO:0000313" key="2">
    <source>
        <dbReference type="EMBL" id="KAE8284671.1"/>
    </source>
</evidence>
<gene>
    <name evidence="2" type="ORF">D5F01_LYC18009</name>
</gene>
<dbReference type="PANTHER" id="PTHR47331">
    <property type="entry name" value="PHD-TYPE DOMAIN-CONTAINING PROTEIN"/>
    <property type="match status" value="1"/>
</dbReference>
<name>A0A6G0I080_LARCR</name>
<evidence type="ECO:0000256" key="1">
    <source>
        <dbReference type="SAM" id="MobiDB-lite"/>
    </source>
</evidence>
<sequence>MLTTASKADKYKALVDGLHKLLQTGGFEICQWASNMPAVIEHLPHKAISESNDLWLSQTSRDLQEPTLGLRWDLLRDSLRYKHKPVVPTEPTMRNVYKVLASQYDPLGYIVPFTTRAKVLVQDLWREQIGWDEPIRPQSLRDRWLDWEQEIPDLIQMELPRCYAPASADAPTPEISTYSATLLREHTGPLHTYGQKKPRTKSMSHSCWLDPAPKKQLSMP</sequence>
<protein>
    <submittedName>
        <fullName evidence="2">Uncharacterized protein</fullName>
    </submittedName>
</protein>
<dbReference type="InterPro" id="IPR008042">
    <property type="entry name" value="Retrotrans_Pao"/>
</dbReference>
<reference evidence="2 3" key="1">
    <citation type="submission" date="2019-07" db="EMBL/GenBank/DDBJ databases">
        <title>Chromosome genome assembly for large yellow croaker.</title>
        <authorList>
            <person name="Xiao S."/>
        </authorList>
    </citation>
    <scope>NUCLEOTIDE SEQUENCE [LARGE SCALE GENOMIC DNA]</scope>
    <source>
        <strain evidence="2">JMULYC20181020</strain>
        <tissue evidence="2">Muscle</tissue>
    </source>
</reference>
<dbReference type="Pfam" id="PF05380">
    <property type="entry name" value="Peptidase_A17"/>
    <property type="match status" value="1"/>
</dbReference>
<evidence type="ECO:0000313" key="3">
    <source>
        <dbReference type="Proteomes" id="UP000424527"/>
    </source>
</evidence>
<accession>A0A6G0I080</accession>
<comment type="caution">
    <text evidence="2">The sequence shown here is derived from an EMBL/GenBank/DDBJ whole genome shotgun (WGS) entry which is preliminary data.</text>
</comment>
<dbReference type="Proteomes" id="UP000424527">
    <property type="component" value="Unassembled WGS sequence"/>
</dbReference>